<dbReference type="Gene3D" id="6.10.140.530">
    <property type="match status" value="1"/>
</dbReference>
<proteinExistence type="predicted"/>
<dbReference type="PANTHER" id="PTHR37066:SF1">
    <property type="entry name" value="LNS2_PITP DOMAIN-CONTAINING PROTEIN"/>
    <property type="match status" value="1"/>
</dbReference>
<organism evidence="2 3">
    <name type="scientific">Aphanomyces euteiches</name>
    <dbReference type="NCBI Taxonomy" id="100861"/>
    <lineage>
        <taxon>Eukaryota</taxon>
        <taxon>Sar</taxon>
        <taxon>Stramenopiles</taxon>
        <taxon>Oomycota</taxon>
        <taxon>Saprolegniomycetes</taxon>
        <taxon>Saprolegniales</taxon>
        <taxon>Verrucalvaceae</taxon>
        <taxon>Aphanomyces</taxon>
    </lineage>
</organism>
<feature type="domain" description="Helicase-associated" evidence="1">
    <location>
        <begin position="320"/>
        <end position="390"/>
    </location>
</feature>
<name>A0A6G0XSW3_9STRA</name>
<comment type="caution">
    <text evidence="2">The sequence shown here is derived from an EMBL/GenBank/DDBJ whole genome shotgun (WGS) entry which is preliminary data.</text>
</comment>
<dbReference type="PANTHER" id="PTHR37066">
    <property type="entry name" value="HELICASE-ASSOCIATED"/>
    <property type="match status" value="1"/>
</dbReference>
<dbReference type="VEuPathDB" id="FungiDB:AeMF1_019895"/>
<protein>
    <recommendedName>
        <fullName evidence="1">Helicase-associated domain-containing protein</fullName>
    </recommendedName>
</protein>
<dbReference type="EMBL" id="VJMJ01000015">
    <property type="protein sequence ID" value="KAF0743506.1"/>
    <property type="molecule type" value="Genomic_DNA"/>
</dbReference>
<dbReference type="Pfam" id="PF03457">
    <property type="entry name" value="HA"/>
    <property type="match status" value="2"/>
</dbReference>
<evidence type="ECO:0000313" key="3">
    <source>
        <dbReference type="Proteomes" id="UP000481153"/>
    </source>
</evidence>
<sequence>MKDWVRILLQWEENLEALRIFKSIHGNLHVPKYYKVKTEDAQWPEKLWGKNLGFAVVRLRQLQERMDPSKRETLDSMGFIWDAIQAKWEKNLLSLETYKAIEGDLLVKTSGTTSFVVPERDPAWPKDTWNMRLGYLVSTCRKKKESLPRNIHDALTAMGFVWKVKDKGTGPGRPPRISTAKQHEILEIVQVQHKLQGHTRFTTLPNPFKVPASSEWPQHLHGCIVETSKFRRAYRMGLLDASVVAKLDDLGFVWNDNQLQWSLTMEALQIFKNIYGHVDVPQDFEISQEDHLWPDDLWTMRLGIKQELAALDFVWDANKLHWNRKLLALKTYKQLYGNLRVPHNFIVPKDDPAWPTDVQDIELGTVVNNFRRNQATLSDEKKRELNKLDFEWSAKS</sequence>
<dbReference type="AlphaFoldDB" id="A0A6G0XSW3"/>
<dbReference type="InterPro" id="IPR005114">
    <property type="entry name" value="Helicase_assoc"/>
</dbReference>
<evidence type="ECO:0000259" key="1">
    <source>
        <dbReference type="Pfam" id="PF03457"/>
    </source>
</evidence>
<evidence type="ECO:0000313" key="2">
    <source>
        <dbReference type="EMBL" id="KAF0743506.1"/>
    </source>
</evidence>
<feature type="domain" description="Helicase-associated" evidence="1">
    <location>
        <begin position="10"/>
        <end position="79"/>
    </location>
</feature>
<keyword evidence="3" id="KW-1185">Reference proteome</keyword>
<dbReference type="Proteomes" id="UP000481153">
    <property type="component" value="Unassembled WGS sequence"/>
</dbReference>
<gene>
    <name evidence="2" type="ORF">Ae201684_001800</name>
</gene>
<accession>A0A6G0XSW3</accession>
<reference evidence="2 3" key="1">
    <citation type="submission" date="2019-07" db="EMBL/GenBank/DDBJ databases">
        <title>Genomics analysis of Aphanomyces spp. identifies a new class of oomycete effector associated with host adaptation.</title>
        <authorList>
            <person name="Gaulin E."/>
        </authorList>
    </citation>
    <scope>NUCLEOTIDE SEQUENCE [LARGE SCALE GENOMIC DNA]</scope>
    <source>
        <strain evidence="2 3">ATCC 201684</strain>
    </source>
</reference>